<organism evidence="17 18">
    <name type="scientific">Siphonobacter aquaeclarae</name>
    <dbReference type="NCBI Taxonomy" id="563176"/>
    <lineage>
        <taxon>Bacteria</taxon>
        <taxon>Pseudomonadati</taxon>
        <taxon>Bacteroidota</taxon>
        <taxon>Cytophagia</taxon>
        <taxon>Cytophagales</taxon>
        <taxon>Cytophagaceae</taxon>
        <taxon>Siphonobacter</taxon>
    </lineage>
</organism>
<evidence type="ECO:0000256" key="4">
    <source>
        <dbReference type="ARBA" id="ARBA00022496"/>
    </source>
</evidence>
<evidence type="ECO:0000256" key="6">
    <source>
        <dbReference type="ARBA" id="ARBA00022729"/>
    </source>
</evidence>
<evidence type="ECO:0000313" key="18">
    <source>
        <dbReference type="Proteomes" id="UP000198901"/>
    </source>
</evidence>
<dbReference type="GO" id="GO:0015344">
    <property type="term" value="F:siderophore uptake transmembrane transporter activity"/>
    <property type="evidence" value="ECO:0007669"/>
    <property type="project" value="TreeGrafter"/>
</dbReference>
<dbReference type="Gene3D" id="2.170.130.10">
    <property type="entry name" value="TonB-dependent receptor, plug domain"/>
    <property type="match status" value="1"/>
</dbReference>
<dbReference type="AlphaFoldDB" id="A0A1G9MNH1"/>
<feature type="domain" description="TonB-dependent receptor-like beta-barrel" evidence="15">
    <location>
        <begin position="311"/>
        <end position="751"/>
    </location>
</feature>
<evidence type="ECO:0000256" key="14">
    <source>
        <dbReference type="SAM" id="SignalP"/>
    </source>
</evidence>
<evidence type="ECO:0000256" key="3">
    <source>
        <dbReference type="ARBA" id="ARBA00022452"/>
    </source>
</evidence>
<comment type="similarity">
    <text evidence="12 13">Belongs to the TonB-dependent receptor family.</text>
</comment>
<dbReference type="Pfam" id="PF00593">
    <property type="entry name" value="TonB_dep_Rec_b-barrel"/>
    <property type="match status" value="1"/>
</dbReference>
<dbReference type="STRING" id="563176.SAMN04488090_1681"/>
<dbReference type="Gene3D" id="2.60.40.1120">
    <property type="entry name" value="Carboxypeptidase-like, regulatory domain"/>
    <property type="match status" value="1"/>
</dbReference>
<comment type="subcellular location">
    <subcellularLocation>
        <location evidence="1 12">Cell outer membrane</location>
        <topology evidence="1 12">Multi-pass membrane protein</topology>
    </subcellularLocation>
</comment>
<dbReference type="Pfam" id="PF07715">
    <property type="entry name" value="Plug"/>
    <property type="match status" value="1"/>
</dbReference>
<reference evidence="17 18" key="1">
    <citation type="submission" date="2016-10" db="EMBL/GenBank/DDBJ databases">
        <authorList>
            <person name="de Groot N.N."/>
        </authorList>
    </citation>
    <scope>NUCLEOTIDE SEQUENCE [LARGE SCALE GENOMIC DNA]</scope>
    <source>
        <strain evidence="17 18">DSM 21668</strain>
    </source>
</reference>
<dbReference type="InterPro" id="IPR012910">
    <property type="entry name" value="Plug_dom"/>
</dbReference>
<evidence type="ECO:0000313" key="17">
    <source>
        <dbReference type="EMBL" id="SDL75818.1"/>
    </source>
</evidence>
<evidence type="ECO:0000256" key="2">
    <source>
        <dbReference type="ARBA" id="ARBA00022448"/>
    </source>
</evidence>
<accession>A0A1G9MNH1</accession>
<keyword evidence="3 12" id="KW-1134">Transmembrane beta strand</keyword>
<keyword evidence="4" id="KW-0410">Iron transport</keyword>
<keyword evidence="9 13" id="KW-0798">TonB box</keyword>
<dbReference type="InterPro" id="IPR000531">
    <property type="entry name" value="Beta-barrel_TonB"/>
</dbReference>
<feature type="signal peptide" evidence="14">
    <location>
        <begin position="1"/>
        <end position="19"/>
    </location>
</feature>
<name>A0A1G9MNH1_9BACT</name>
<keyword evidence="6 14" id="KW-0732">Signal</keyword>
<feature type="domain" description="TonB-dependent receptor plug" evidence="16">
    <location>
        <begin position="112"/>
        <end position="220"/>
    </location>
</feature>
<dbReference type="Proteomes" id="UP000198901">
    <property type="component" value="Unassembled WGS sequence"/>
</dbReference>
<dbReference type="Pfam" id="PF13715">
    <property type="entry name" value="CarbopepD_reg_2"/>
    <property type="match status" value="1"/>
</dbReference>
<dbReference type="PANTHER" id="PTHR32552">
    <property type="entry name" value="FERRICHROME IRON RECEPTOR-RELATED"/>
    <property type="match status" value="1"/>
</dbReference>
<feature type="chain" id="PRO_5011787478" evidence="14">
    <location>
        <begin position="20"/>
        <end position="793"/>
    </location>
</feature>
<evidence type="ECO:0000256" key="8">
    <source>
        <dbReference type="ARBA" id="ARBA00023065"/>
    </source>
</evidence>
<dbReference type="SUPFAM" id="SSF49464">
    <property type="entry name" value="Carboxypeptidase regulatory domain-like"/>
    <property type="match status" value="1"/>
</dbReference>
<keyword evidence="10 12" id="KW-0472">Membrane</keyword>
<dbReference type="InterPro" id="IPR036942">
    <property type="entry name" value="Beta-barrel_TonB_sf"/>
</dbReference>
<keyword evidence="8" id="KW-0406">Ion transport</keyword>
<evidence type="ECO:0000256" key="5">
    <source>
        <dbReference type="ARBA" id="ARBA00022692"/>
    </source>
</evidence>
<evidence type="ECO:0000256" key="1">
    <source>
        <dbReference type="ARBA" id="ARBA00004571"/>
    </source>
</evidence>
<dbReference type="EMBL" id="FNGS01000003">
    <property type="protein sequence ID" value="SDL75818.1"/>
    <property type="molecule type" value="Genomic_DNA"/>
</dbReference>
<evidence type="ECO:0000256" key="13">
    <source>
        <dbReference type="RuleBase" id="RU003357"/>
    </source>
</evidence>
<evidence type="ECO:0000256" key="7">
    <source>
        <dbReference type="ARBA" id="ARBA00023004"/>
    </source>
</evidence>
<dbReference type="GO" id="GO:0009279">
    <property type="term" value="C:cell outer membrane"/>
    <property type="evidence" value="ECO:0007669"/>
    <property type="project" value="UniProtKB-SubCell"/>
</dbReference>
<dbReference type="PANTHER" id="PTHR32552:SF68">
    <property type="entry name" value="FERRICHROME OUTER MEMBRANE TRANSPORTER_PHAGE RECEPTOR"/>
    <property type="match status" value="1"/>
</dbReference>
<dbReference type="InterPro" id="IPR008969">
    <property type="entry name" value="CarboxyPept-like_regulatory"/>
</dbReference>
<keyword evidence="11 12" id="KW-0998">Cell outer membrane</keyword>
<evidence type="ECO:0000256" key="11">
    <source>
        <dbReference type="ARBA" id="ARBA00023237"/>
    </source>
</evidence>
<keyword evidence="5 12" id="KW-0812">Transmembrane</keyword>
<dbReference type="Gene3D" id="2.40.170.20">
    <property type="entry name" value="TonB-dependent receptor, beta-barrel domain"/>
    <property type="match status" value="1"/>
</dbReference>
<evidence type="ECO:0000256" key="10">
    <source>
        <dbReference type="ARBA" id="ARBA00023136"/>
    </source>
</evidence>
<dbReference type="PROSITE" id="PS52016">
    <property type="entry name" value="TONB_DEPENDENT_REC_3"/>
    <property type="match status" value="1"/>
</dbReference>
<dbReference type="InterPro" id="IPR037066">
    <property type="entry name" value="Plug_dom_sf"/>
</dbReference>
<keyword evidence="7" id="KW-0408">Iron</keyword>
<evidence type="ECO:0000259" key="15">
    <source>
        <dbReference type="Pfam" id="PF00593"/>
    </source>
</evidence>
<gene>
    <name evidence="17" type="ORF">SAMN04488090_1681</name>
</gene>
<sequence>MKTSLSTLFLFLFALSVQAQQVLTGKVTDAADQQPLPGASIRLIGTQRGITTRLDGSFSVTAAGATALEISYLGYEKQTLPLQGVSGPLDIRLVRTTFTADEVVVSATRVNQRTGMAFTNVTAEEIKKQNLGQDLPILLNFQPSLVTTSDAGAGVGYTGMRIRGSDATRINVTLNGIPYNDAESQGSFWVNMPDFASSSSSIQIQRGVGTSTNGAGAFGATVNIQTNEFRKEAYAETNNSYGSFNTLKNNIMAGTGLIDGKFTVDARLSRLSSDGYIDRASSNLKSFYVSGAYFGKKSFVRLNIFSGQEKTYQAWNGVPEALLKTNRTYNEFTYDNQTDNYQQDHYQLLTSHQLSRKLTFNFNLHYTKGRGYYEEFKKKQALADYGLPPVVLKDTTILATDLIRRKWLDNDFYGTVFSFDYDSFRKLKINVGGGWNRYQGKHYGEIIWAKYASTSSIRQRYYEDDATKTDFNLYAKAYYQLTEALNVFGDMQFRKVGYSFLGFNSQLNNVQQEADLNFFNPKVGFNWQLADNHSVYASFSVAHREPNRDDYTQSTPESRPKAEGLQDWEAGYRLHSGNLAFSVNGYYMNYRNQLVLTGKLNDVGSPTRTNVGKSYRAGLELEAGYRLTKTLTLNANATFSRNKIETFVSYYDNYDDYNEVTKRYGQTSETSRNTDISFSPSVIAGGQLLWKPVSQLELAWLAKYVGKQYLDNTQNETRKLNSYFTNDIRATYAIRPKFVKEITFSLLLNNVFNRLYESNGYTFSYTEEGAFTTQNYYYPQAGFNVLAGVGVRF</sequence>
<keyword evidence="2 12" id="KW-0813">Transport</keyword>
<protein>
    <submittedName>
        <fullName evidence="17">Iron complex outermembrane recepter protein</fullName>
    </submittedName>
</protein>
<evidence type="ECO:0000259" key="16">
    <source>
        <dbReference type="Pfam" id="PF07715"/>
    </source>
</evidence>
<evidence type="ECO:0000256" key="9">
    <source>
        <dbReference type="ARBA" id="ARBA00023077"/>
    </source>
</evidence>
<evidence type="ECO:0000256" key="12">
    <source>
        <dbReference type="PROSITE-ProRule" id="PRU01360"/>
    </source>
</evidence>
<dbReference type="RefSeq" id="WP_093200378.1">
    <property type="nucleotide sequence ID" value="NZ_FNGS01000003.1"/>
</dbReference>
<dbReference type="SUPFAM" id="SSF56935">
    <property type="entry name" value="Porins"/>
    <property type="match status" value="1"/>
</dbReference>
<proteinExistence type="inferred from homology"/>
<dbReference type="OrthoDB" id="9761152at2"/>
<keyword evidence="18" id="KW-1185">Reference proteome</keyword>
<dbReference type="InterPro" id="IPR039426">
    <property type="entry name" value="TonB-dep_rcpt-like"/>
</dbReference>